<keyword evidence="5" id="KW-0325">Glycoprotein</keyword>
<evidence type="ECO:0000256" key="1">
    <source>
        <dbReference type="ARBA" id="ARBA00022659"/>
    </source>
</evidence>
<dbReference type="Proteomes" id="UP000261600">
    <property type="component" value="Unplaced"/>
</dbReference>
<evidence type="ECO:0000256" key="5">
    <source>
        <dbReference type="ARBA" id="ARBA00023180"/>
    </source>
</evidence>
<dbReference type="AlphaFoldDB" id="A0A3Q3JCU7"/>
<dbReference type="InterPro" id="IPR000436">
    <property type="entry name" value="Sushi_SCR_CCP_dom"/>
</dbReference>
<feature type="domain" description="Sushi" evidence="7">
    <location>
        <begin position="8"/>
        <end position="66"/>
    </location>
</feature>
<organism evidence="8 9">
    <name type="scientific">Monopterus albus</name>
    <name type="common">Swamp eel</name>
    <dbReference type="NCBI Taxonomy" id="43700"/>
    <lineage>
        <taxon>Eukaryota</taxon>
        <taxon>Metazoa</taxon>
        <taxon>Chordata</taxon>
        <taxon>Craniata</taxon>
        <taxon>Vertebrata</taxon>
        <taxon>Euteleostomi</taxon>
        <taxon>Actinopterygii</taxon>
        <taxon>Neopterygii</taxon>
        <taxon>Teleostei</taxon>
        <taxon>Neoteleostei</taxon>
        <taxon>Acanthomorphata</taxon>
        <taxon>Anabantaria</taxon>
        <taxon>Synbranchiformes</taxon>
        <taxon>Synbranchidae</taxon>
        <taxon>Monopterus</taxon>
    </lineage>
</organism>
<evidence type="ECO:0000256" key="4">
    <source>
        <dbReference type="ARBA" id="ARBA00023157"/>
    </source>
</evidence>
<feature type="disulfide bond" evidence="6">
    <location>
        <begin position="155"/>
        <end position="182"/>
    </location>
</feature>
<keyword evidence="9" id="KW-1185">Reference proteome</keyword>
<name>A0A3Q3JCU7_MONAL</name>
<keyword evidence="1 6" id="KW-0768">Sushi</keyword>
<dbReference type="SUPFAM" id="SSF57535">
    <property type="entry name" value="Complement control module/SCR domain"/>
    <property type="match status" value="4"/>
</dbReference>
<dbReference type="PANTHER" id="PTHR19325:SF573">
    <property type="entry name" value="MEMBRANE COFACTOR PROTEIN"/>
    <property type="match status" value="1"/>
</dbReference>
<evidence type="ECO:0000313" key="8">
    <source>
        <dbReference type="Ensembl" id="ENSMALP00000016879.1"/>
    </source>
</evidence>
<dbReference type="Ensembl" id="ENSMALT00000017215.1">
    <property type="protein sequence ID" value="ENSMALP00000016879.1"/>
    <property type="gene ID" value="ENSMALG00000011767.1"/>
</dbReference>
<keyword evidence="3" id="KW-0677">Repeat</keyword>
<dbReference type="InterPro" id="IPR035976">
    <property type="entry name" value="Sushi/SCR/CCP_sf"/>
</dbReference>
<sequence>MGCQNVTAACPRPNMDLKGNDINLNTFPSGTTVSFACNVGYTSKGGSPSITCTNGNWSAVKLECERKNCGALTEVTNGQIDYPDGTQFGDKAVVTCNTGYIPVGGTNVICMDGGWSGRLPDCEVVTCAKPPAIENGDYSPKEDVYSYREVVMYSCQAGYTLGGSRSRTCSEDGSFKPEAPTCYEPRVANGRWMSGARPPYTEKSTVTLECNPGYIMRGTSTQTCENGSWASLPLPVLVLVYTIYSRKRSQNGKMFYSAVWTNPYGFITNSFYWCFCLHPRQKIAALGPCPGFANLLFMSQSIFIMSDLSVCVISCCMMQL</sequence>
<keyword evidence="4 6" id="KW-1015">Disulfide bond</keyword>
<proteinExistence type="predicted"/>
<keyword evidence="2" id="KW-0732">Signal</keyword>
<feature type="disulfide bond" evidence="6">
    <location>
        <begin position="37"/>
        <end position="64"/>
    </location>
</feature>
<reference evidence="8" key="1">
    <citation type="submission" date="2025-08" db="UniProtKB">
        <authorList>
            <consortium name="Ensembl"/>
        </authorList>
    </citation>
    <scope>IDENTIFICATION</scope>
</reference>
<evidence type="ECO:0000256" key="2">
    <source>
        <dbReference type="ARBA" id="ARBA00022729"/>
    </source>
</evidence>
<comment type="caution">
    <text evidence="6">Lacks conserved residue(s) required for the propagation of feature annotation.</text>
</comment>
<accession>A0A3Q3JCU7</accession>
<dbReference type="CDD" id="cd00033">
    <property type="entry name" value="CCP"/>
    <property type="match status" value="4"/>
</dbReference>
<feature type="domain" description="Sushi" evidence="7">
    <location>
        <begin position="125"/>
        <end position="184"/>
    </location>
</feature>
<dbReference type="FunFam" id="2.10.70.10:FF:000014">
    <property type="entry name" value="Membrane cofactor protein"/>
    <property type="match status" value="1"/>
</dbReference>
<dbReference type="SMART" id="SM00032">
    <property type="entry name" value="CCP"/>
    <property type="match status" value="4"/>
</dbReference>
<evidence type="ECO:0000259" key="7">
    <source>
        <dbReference type="PROSITE" id="PS50923"/>
    </source>
</evidence>
<dbReference type="PANTHER" id="PTHR19325">
    <property type="entry name" value="COMPLEMENT COMPONENT-RELATED SUSHI DOMAIN-CONTAINING"/>
    <property type="match status" value="1"/>
</dbReference>
<dbReference type="Gene3D" id="2.10.70.10">
    <property type="entry name" value="Complement Module, domain 1"/>
    <property type="match status" value="4"/>
</dbReference>
<reference evidence="8" key="2">
    <citation type="submission" date="2025-09" db="UniProtKB">
        <authorList>
            <consortium name="Ensembl"/>
        </authorList>
    </citation>
    <scope>IDENTIFICATION</scope>
</reference>
<dbReference type="PROSITE" id="PS50923">
    <property type="entry name" value="SUSHI"/>
    <property type="match status" value="3"/>
</dbReference>
<evidence type="ECO:0000256" key="6">
    <source>
        <dbReference type="PROSITE-ProRule" id="PRU00302"/>
    </source>
</evidence>
<dbReference type="InterPro" id="IPR050350">
    <property type="entry name" value="Compl-Cell_Adhes-Reg"/>
</dbReference>
<evidence type="ECO:0000256" key="3">
    <source>
        <dbReference type="ARBA" id="ARBA00022737"/>
    </source>
</evidence>
<feature type="domain" description="Sushi" evidence="7">
    <location>
        <begin position="67"/>
        <end position="124"/>
    </location>
</feature>
<evidence type="ECO:0000313" key="9">
    <source>
        <dbReference type="Proteomes" id="UP000261600"/>
    </source>
</evidence>
<protein>
    <recommendedName>
        <fullName evidence="7">Sushi domain-containing protein</fullName>
    </recommendedName>
</protein>
<dbReference type="Pfam" id="PF00084">
    <property type="entry name" value="Sushi"/>
    <property type="match status" value="3"/>
</dbReference>